<evidence type="ECO:0000256" key="11">
    <source>
        <dbReference type="SAM" id="Phobius"/>
    </source>
</evidence>
<dbReference type="PIRSF" id="PIRSF003097">
    <property type="entry name" value="FtsX"/>
    <property type="match status" value="1"/>
</dbReference>
<evidence type="ECO:0000256" key="8">
    <source>
        <dbReference type="ARBA" id="ARBA00023136"/>
    </source>
</evidence>
<evidence type="ECO:0000313" key="14">
    <source>
        <dbReference type="EMBL" id="OFW58745.1"/>
    </source>
</evidence>
<dbReference type="EMBL" id="MELK01000020">
    <property type="protein sequence ID" value="OFW58745.1"/>
    <property type="molecule type" value="Genomic_DNA"/>
</dbReference>
<feature type="transmembrane region" description="Helical" evidence="11">
    <location>
        <begin position="20"/>
        <end position="46"/>
    </location>
</feature>
<dbReference type="AlphaFoldDB" id="A0A1F2WPI3"/>
<evidence type="ECO:0000256" key="7">
    <source>
        <dbReference type="ARBA" id="ARBA00022989"/>
    </source>
</evidence>
<feature type="domain" description="ABC3 transporter permease C-terminal" evidence="12">
    <location>
        <begin position="179"/>
        <end position="296"/>
    </location>
</feature>
<keyword evidence="6 11" id="KW-0812">Transmembrane</keyword>
<evidence type="ECO:0000259" key="13">
    <source>
        <dbReference type="Pfam" id="PF18075"/>
    </source>
</evidence>
<dbReference type="Gene3D" id="3.30.70.3040">
    <property type="match status" value="1"/>
</dbReference>
<dbReference type="InterPro" id="IPR058204">
    <property type="entry name" value="FtsX_firmicutes-type"/>
</dbReference>
<dbReference type="PANTHER" id="PTHR47755:SF1">
    <property type="entry name" value="CELL DIVISION PROTEIN FTSX"/>
    <property type="match status" value="1"/>
</dbReference>
<accession>A0A1F2WPI3</accession>
<gene>
    <name evidence="14" type="ORF">A2Y75_10660</name>
</gene>
<keyword evidence="4 10" id="KW-1003">Cell membrane</keyword>
<evidence type="ECO:0000256" key="4">
    <source>
        <dbReference type="ARBA" id="ARBA00022475"/>
    </source>
</evidence>
<name>A0A1F2WPI3_9ACTN</name>
<evidence type="ECO:0000256" key="10">
    <source>
        <dbReference type="PIRNR" id="PIRNR003097"/>
    </source>
</evidence>
<evidence type="ECO:0000259" key="12">
    <source>
        <dbReference type="Pfam" id="PF02687"/>
    </source>
</evidence>
<dbReference type="InterPro" id="IPR004513">
    <property type="entry name" value="FtsX"/>
</dbReference>
<dbReference type="Pfam" id="PF18075">
    <property type="entry name" value="FtsX_ECD"/>
    <property type="match status" value="1"/>
</dbReference>
<evidence type="ECO:0000256" key="9">
    <source>
        <dbReference type="ARBA" id="ARBA00023306"/>
    </source>
</evidence>
<feature type="domain" description="FtsX extracellular" evidence="13">
    <location>
        <begin position="59"/>
        <end position="145"/>
    </location>
</feature>
<comment type="caution">
    <text evidence="14">The sequence shown here is derived from an EMBL/GenBank/DDBJ whole genome shotgun (WGS) entry which is preliminary data.</text>
</comment>
<evidence type="ECO:0000256" key="3">
    <source>
        <dbReference type="ARBA" id="ARBA00021907"/>
    </source>
</evidence>
<dbReference type="PANTHER" id="PTHR47755">
    <property type="entry name" value="CELL DIVISION PROTEIN FTSX"/>
    <property type="match status" value="1"/>
</dbReference>
<protein>
    <recommendedName>
        <fullName evidence="3 10">Cell division protein FtsX</fullName>
    </recommendedName>
</protein>
<feature type="transmembrane region" description="Helical" evidence="11">
    <location>
        <begin position="232"/>
        <end position="251"/>
    </location>
</feature>
<keyword evidence="8 10" id="KW-0472">Membrane</keyword>
<evidence type="ECO:0000256" key="2">
    <source>
        <dbReference type="ARBA" id="ARBA00007379"/>
    </source>
</evidence>
<proteinExistence type="inferred from homology"/>
<organism evidence="14 15">
    <name type="scientific">Candidatus Solincola sediminis</name>
    <dbReference type="NCBI Taxonomy" id="1797199"/>
    <lineage>
        <taxon>Bacteria</taxon>
        <taxon>Bacillati</taxon>
        <taxon>Actinomycetota</taxon>
        <taxon>Candidatus Geothermincolia</taxon>
        <taxon>Candidatus Geothermincolales</taxon>
        <taxon>Candidatus Geothermincolaceae</taxon>
        <taxon>Candidatus Solincola</taxon>
    </lineage>
</organism>
<comment type="similarity">
    <text evidence="2 10">Belongs to the ABC-4 integral membrane protein family. FtsX subfamily.</text>
</comment>
<evidence type="ECO:0000256" key="6">
    <source>
        <dbReference type="ARBA" id="ARBA00022692"/>
    </source>
</evidence>
<reference evidence="14 15" key="1">
    <citation type="journal article" date="2016" name="Nat. Commun.">
        <title>Thousands of microbial genomes shed light on interconnected biogeochemical processes in an aquifer system.</title>
        <authorList>
            <person name="Anantharaman K."/>
            <person name="Brown C.T."/>
            <person name="Hug L.A."/>
            <person name="Sharon I."/>
            <person name="Castelle C.J."/>
            <person name="Probst A.J."/>
            <person name="Thomas B.C."/>
            <person name="Singh A."/>
            <person name="Wilkins M.J."/>
            <person name="Karaoz U."/>
            <person name="Brodie E.L."/>
            <person name="Williams K.H."/>
            <person name="Hubbard S.S."/>
            <person name="Banfield J.F."/>
        </authorList>
    </citation>
    <scope>NUCLEOTIDE SEQUENCE [LARGE SCALE GENOMIC DNA]</scope>
</reference>
<feature type="transmembrane region" description="Helical" evidence="11">
    <location>
        <begin position="263"/>
        <end position="293"/>
    </location>
</feature>
<evidence type="ECO:0000256" key="5">
    <source>
        <dbReference type="ARBA" id="ARBA00022618"/>
    </source>
</evidence>
<evidence type="ECO:0000313" key="15">
    <source>
        <dbReference type="Proteomes" id="UP000177876"/>
    </source>
</evidence>
<dbReference type="InterPro" id="IPR040690">
    <property type="entry name" value="FtsX_ECD"/>
</dbReference>
<feature type="transmembrane region" description="Helical" evidence="11">
    <location>
        <begin position="176"/>
        <end position="202"/>
    </location>
</feature>
<sequence length="299" mass="33352">MNKIRYFAAETWSSLRKNLILAIAAIAVVAVSLGILALVVMGWNMFSNMIKNAERKVGEVDIYLSDLTMESERQAINDYLVTIPEVDPLKVTYKDKATALEEFKERFKDQPELWEYINENPLPNSFQLITKDPKDVGMVVEEIRTEAPYPERVEDIKSASSAIAKLENIFDKFRQIGIIGVIALAIIAMMLVSVTIQVAIFARRREIGIMKLVGATNWFIRWPFIMEGISEGLVGSIMAILVALAVKVWILDKLIDNLQFLRLSLSSGLLVVLVPCMLIGGIVIGALGSAYALGRFLEV</sequence>
<dbReference type="Pfam" id="PF02687">
    <property type="entry name" value="FtsX"/>
    <property type="match status" value="1"/>
</dbReference>
<dbReference type="InterPro" id="IPR003838">
    <property type="entry name" value="ABC3_permease_C"/>
</dbReference>
<keyword evidence="7 11" id="KW-1133">Transmembrane helix</keyword>
<dbReference type="NCBIfam" id="NF038347">
    <property type="entry name" value="FtsX_Gpos"/>
    <property type="match status" value="1"/>
</dbReference>
<evidence type="ECO:0000256" key="1">
    <source>
        <dbReference type="ARBA" id="ARBA00004651"/>
    </source>
</evidence>
<keyword evidence="5 10" id="KW-0132">Cell division</keyword>
<comment type="subcellular location">
    <subcellularLocation>
        <location evidence="1">Cell membrane</location>
        <topology evidence="1">Multi-pass membrane protein</topology>
    </subcellularLocation>
</comment>
<keyword evidence="9 10" id="KW-0131">Cell cycle</keyword>
<dbReference type="STRING" id="1797197.A2Y75_10660"/>
<dbReference type="Proteomes" id="UP000177876">
    <property type="component" value="Unassembled WGS sequence"/>
</dbReference>
<dbReference type="GO" id="GO:0005886">
    <property type="term" value="C:plasma membrane"/>
    <property type="evidence" value="ECO:0007669"/>
    <property type="project" value="UniProtKB-SubCell"/>
</dbReference>
<dbReference type="GO" id="GO:0051301">
    <property type="term" value="P:cell division"/>
    <property type="evidence" value="ECO:0007669"/>
    <property type="project" value="UniProtKB-KW"/>
</dbReference>